<gene>
    <name evidence="1" type="ORF">HDID_LOCUS1951</name>
</gene>
<dbReference type="AlphaFoldDB" id="A0A0R3SBR7"/>
<dbReference type="Proteomes" id="UP000274504">
    <property type="component" value="Unassembled WGS sequence"/>
</dbReference>
<evidence type="ECO:0000313" key="3">
    <source>
        <dbReference type="WBParaSite" id="HDID_0000195001-mRNA-1"/>
    </source>
</evidence>
<name>A0A0R3SBR7_HYMDI</name>
<organism evidence="3">
    <name type="scientific">Hymenolepis diminuta</name>
    <name type="common">Rat tapeworm</name>
    <dbReference type="NCBI Taxonomy" id="6216"/>
    <lineage>
        <taxon>Eukaryota</taxon>
        <taxon>Metazoa</taxon>
        <taxon>Spiralia</taxon>
        <taxon>Lophotrochozoa</taxon>
        <taxon>Platyhelminthes</taxon>
        <taxon>Cestoda</taxon>
        <taxon>Eucestoda</taxon>
        <taxon>Cyclophyllidea</taxon>
        <taxon>Hymenolepididae</taxon>
        <taxon>Hymenolepis</taxon>
    </lineage>
</organism>
<reference evidence="1 2" key="2">
    <citation type="submission" date="2018-11" db="EMBL/GenBank/DDBJ databases">
        <authorList>
            <consortium name="Pathogen Informatics"/>
        </authorList>
    </citation>
    <scope>NUCLEOTIDE SEQUENCE [LARGE SCALE GENOMIC DNA]</scope>
</reference>
<dbReference type="EMBL" id="UYSG01000421">
    <property type="protein sequence ID" value="VDL19412.1"/>
    <property type="molecule type" value="Genomic_DNA"/>
</dbReference>
<proteinExistence type="predicted"/>
<reference evidence="3" key="1">
    <citation type="submission" date="2017-02" db="UniProtKB">
        <authorList>
            <consortium name="WormBaseParasite"/>
        </authorList>
    </citation>
    <scope>IDENTIFICATION</scope>
</reference>
<evidence type="ECO:0000313" key="2">
    <source>
        <dbReference type="Proteomes" id="UP000274504"/>
    </source>
</evidence>
<dbReference type="WBParaSite" id="HDID_0000195001-mRNA-1">
    <property type="protein sequence ID" value="HDID_0000195001-mRNA-1"/>
    <property type="gene ID" value="HDID_0000195001"/>
</dbReference>
<evidence type="ECO:0000313" key="1">
    <source>
        <dbReference type="EMBL" id="VDL19412.1"/>
    </source>
</evidence>
<accession>A0A0R3SBR7</accession>
<protein>
    <submittedName>
        <fullName evidence="1 3">Uncharacterized protein</fullName>
    </submittedName>
</protein>
<dbReference type="OrthoDB" id="10555440at2759"/>
<sequence length="92" mass="10328">MSCDIADDILKALVELLHPQREIELSKLFKQSANVLLEGSSSIISSDEEREDELFSIAGGHRHEISIRDVSTKVDSSPCTFLLPRLFLLFIL</sequence>